<feature type="transmembrane region" description="Helical" evidence="6">
    <location>
        <begin position="172"/>
        <end position="193"/>
    </location>
</feature>
<dbReference type="EMBL" id="JBIRGQ010000003">
    <property type="protein sequence ID" value="MFH8546404.1"/>
    <property type="molecule type" value="Genomic_DNA"/>
</dbReference>
<comment type="caution">
    <text evidence="8">The sequence shown here is derived from an EMBL/GenBank/DDBJ whole genome shotgun (WGS) entry which is preliminary data.</text>
</comment>
<dbReference type="InterPro" id="IPR051533">
    <property type="entry name" value="WaaL-like"/>
</dbReference>
<accession>A0ABW7QN42</accession>
<keyword evidence="9" id="KW-1185">Reference proteome</keyword>
<organism evidence="8 9">
    <name type="scientific">Streptomyces longisporoflavus</name>
    <dbReference type="NCBI Taxonomy" id="28044"/>
    <lineage>
        <taxon>Bacteria</taxon>
        <taxon>Bacillati</taxon>
        <taxon>Actinomycetota</taxon>
        <taxon>Actinomycetes</taxon>
        <taxon>Kitasatosporales</taxon>
        <taxon>Streptomycetaceae</taxon>
        <taxon>Streptomyces</taxon>
    </lineage>
</organism>
<feature type="transmembrane region" description="Helical" evidence="6">
    <location>
        <begin position="20"/>
        <end position="38"/>
    </location>
</feature>
<sequence length="355" mass="34462">MAATAGPPGAYERRSASDATGVALLGVCAAWTLISAGVHGGQPEGVLLAVLAVAAGYAGGRICGALLPVAAPCAGALAGIGLAAAAPHLSPGPVSTAPLGHTGATAALLILASGAACSAAWAARRPSTRLAMRLLAVGIVVAAVVLGSMAGVIACTGILLCSLATALMRGRVLGLIGLALATAVVTGLTWAIADDVLPEGLSASLEGQLDGYRVELWHDALALAGEEPALGVGPGRFADSSPTVAEHLLADGRPHSAPLQQAAEQGLAGVLLLAAVFCWLLYALYRSPRSTQVVLSAGSALTALAAVASVGNALSVTAVTTGAGYLAGIATARPLGDEPAQVRPSAASPGSAGPG</sequence>
<gene>
    <name evidence="8" type="ORF">ACH4F9_15495</name>
</gene>
<evidence type="ECO:0000313" key="8">
    <source>
        <dbReference type="EMBL" id="MFH8546404.1"/>
    </source>
</evidence>
<dbReference type="InterPro" id="IPR007016">
    <property type="entry name" value="O-antigen_ligase-rel_domated"/>
</dbReference>
<evidence type="ECO:0000256" key="4">
    <source>
        <dbReference type="ARBA" id="ARBA00023136"/>
    </source>
</evidence>
<evidence type="ECO:0000256" key="5">
    <source>
        <dbReference type="SAM" id="MobiDB-lite"/>
    </source>
</evidence>
<keyword evidence="4 6" id="KW-0472">Membrane</keyword>
<dbReference type="RefSeq" id="WP_397711984.1">
    <property type="nucleotide sequence ID" value="NZ_JBIRGN010000003.1"/>
</dbReference>
<proteinExistence type="predicted"/>
<evidence type="ECO:0000256" key="3">
    <source>
        <dbReference type="ARBA" id="ARBA00022989"/>
    </source>
</evidence>
<keyword evidence="2 6" id="KW-0812">Transmembrane</keyword>
<feature type="region of interest" description="Disordered" evidence="5">
    <location>
        <begin position="336"/>
        <end position="355"/>
    </location>
</feature>
<protein>
    <submittedName>
        <fullName evidence="8">O-antigen ligase family protein</fullName>
    </submittedName>
</protein>
<evidence type="ECO:0000256" key="2">
    <source>
        <dbReference type="ARBA" id="ARBA00022692"/>
    </source>
</evidence>
<feature type="transmembrane region" description="Helical" evidence="6">
    <location>
        <begin position="266"/>
        <end position="285"/>
    </location>
</feature>
<feature type="transmembrane region" description="Helical" evidence="6">
    <location>
        <begin position="102"/>
        <end position="123"/>
    </location>
</feature>
<dbReference type="Pfam" id="PF04932">
    <property type="entry name" value="Wzy_C"/>
    <property type="match status" value="1"/>
</dbReference>
<name>A0ABW7QN42_9ACTN</name>
<dbReference type="GO" id="GO:0016874">
    <property type="term" value="F:ligase activity"/>
    <property type="evidence" value="ECO:0007669"/>
    <property type="project" value="UniProtKB-KW"/>
</dbReference>
<keyword evidence="3 6" id="KW-1133">Transmembrane helix</keyword>
<feature type="compositionally biased region" description="Low complexity" evidence="5">
    <location>
        <begin position="344"/>
        <end position="355"/>
    </location>
</feature>
<evidence type="ECO:0000256" key="6">
    <source>
        <dbReference type="SAM" id="Phobius"/>
    </source>
</evidence>
<dbReference type="PANTHER" id="PTHR37422:SF13">
    <property type="entry name" value="LIPOPOLYSACCHARIDE BIOSYNTHESIS PROTEIN PA4999-RELATED"/>
    <property type="match status" value="1"/>
</dbReference>
<dbReference type="Proteomes" id="UP001610818">
    <property type="component" value="Unassembled WGS sequence"/>
</dbReference>
<reference evidence="8 9" key="1">
    <citation type="submission" date="2024-10" db="EMBL/GenBank/DDBJ databases">
        <title>The Natural Products Discovery Center: Release of the First 8490 Sequenced Strains for Exploring Actinobacteria Biosynthetic Diversity.</title>
        <authorList>
            <person name="Kalkreuter E."/>
            <person name="Kautsar S.A."/>
            <person name="Yang D."/>
            <person name="Bader C.D."/>
            <person name="Teijaro C.N."/>
            <person name="Fluegel L."/>
            <person name="Davis C.M."/>
            <person name="Simpson J.R."/>
            <person name="Lauterbach L."/>
            <person name="Steele A.D."/>
            <person name="Gui C."/>
            <person name="Meng S."/>
            <person name="Li G."/>
            <person name="Viehrig K."/>
            <person name="Ye F."/>
            <person name="Su P."/>
            <person name="Kiefer A.F."/>
            <person name="Nichols A."/>
            <person name="Cepeda A.J."/>
            <person name="Yan W."/>
            <person name="Fan B."/>
            <person name="Jiang Y."/>
            <person name="Adhikari A."/>
            <person name="Zheng C.-J."/>
            <person name="Schuster L."/>
            <person name="Cowan T.M."/>
            <person name="Smanski M.J."/>
            <person name="Chevrette M.G."/>
            <person name="De Carvalho L.P.S."/>
            <person name="Shen B."/>
        </authorList>
    </citation>
    <scope>NUCLEOTIDE SEQUENCE [LARGE SCALE GENOMIC DNA]</scope>
    <source>
        <strain evidence="8 9">NPDC017990</strain>
    </source>
</reference>
<evidence type="ECO:0000259" key="7">
    <source>
        <dbReference type="Pfam" id="PF04932"/>
    </source>
</evidence>
<evidence type="ECO:0000313" key="9">
    <source>
        <dbReference type="Proteomes" id="UP001610818"/>
    </source>
</evidence>
<comment type="subcellular location">
    <subcellularLocation>
        <location evidence="1">Membrane</location>
        <topology evidence="1">Multi-pass membrane protein</topology>
    </subcellularLocation>
</comment>
<feature type="domain" description="O-antigen ligase-related" evidence="7">
    <location>
        <begin position="135"/>
        <end position="273"/>
    </location>
</feature>
<dbReference type="PANTHER" id="PTHR37422">
    <property type="entry name" value="TEICHURONIC ACID BIOSYNTHESIS PROTEIN TUAE"/>
    <property type="match status" value="1"/>
</dbReference>
<evidence type="ECO:0000256" key="1">
    <source>
        <dbReference type="ARBA" id="ARBA00004141"/>
    </source>
</evidence>
<keyword evidence="8" id="KW-0436">Ligase</keyword>
<feature type="transmembrane region" description="Helical" evidence="6">
    <location>
        <begin position="135"/>
        <end position="160"/>
    </location>
</feature>
<feature type="transmembrane region" description="Helical" evidence="6">
    <location>
        <begin position="69"/>
        <end position="90"/>
    </location>
</feature>